<evidence type="ECO:0000259" key="2">
    <source>
        <dbReference type="Pfam" id="PF13400"/>
    </source>
</evidence>
<dbReference type="AlphaFoldDB" id="A0A941ATQ6"/>
<organism evidence="3 4">
    <name type="scientific">Pseudoxanthomonas helianthi</name>
    <dbReference type="NCBI Taxonomy" id="1453541"/>
    <lineage>
        <taxon>Bacteria</taxon>
        <taxon>Pseudomonadati</taxon>
        <taxon>Pseudomonadota</taxon>
        <taxon>Gammaproteobacteria</taxon>
        <taxon>Lysobacterales</taxon>
        <taxon>Lysobacteraceae</taxon>
        <taxon>Pseudoxanthomonas</taxon>
    </lineage>
</organism>
<dbReference type="InterPro" id="IPR028087">
    <property type="entry name" value="Tad_N"/>
</dbReference>
<dbReference type="Pfam" id="PF13400">
    <property type="entry name" value="Tad"/>
    <property type="match status" value="1"/>
</dbReference>
<evidence type="ECO:0000256" key="1">
    <source>
        <dbReference type="SAM" id="MobiDB-lite"/>
    </source>
</evidence>
<protein>
    <recommendedName>
        <fullName evidence="2">Putative Flp pilus-assembly TadG-like N-terminal domain-containing protein</fullName>
    </recommendedName>
</protein>
<sequence>MPLALVFLLVLCVGLLVTFNTGQVVGKKVELTNAADAAAYSIAVEQARARNLAAYLNRGRVANEVAIAQMVSLNSWVTMIHSTSDNFGDFIDTAQDFLFWVPYVGQALTALDRAMQAVNQALKVFRKAEIPILNGAITGLDQVMNFAYAKAASLALGDLGSSLNVQAMAGKVVEDNAPGAKLSLAARGVLEKNIIAANEQLDHFNPGQNNGGPGRTNTGGERYRNVVMASRDEFTRDRKTHGLFGFSSNGGTDMIEYDRWSGVDTHEFSFGVWPIFDIDFPLGWGGTQATNKNPRPKFFRGMNNDRGWKSPYDNRTYKAYNGVKKNSLSGKFIEDDPAVDDGGFQDKDAYFRGYRYGISHKYDDVKRGYSETPEGAKAGPIYTVEVTTKAERARTSSAIGMGVGRMKLEDKARDGDIRAMASAQVYFNRPYNYAPFQRMVWGRSDRKFEQGSMFSPYWQARLVETPLTDRLLLVGAP</sequence>
<feature type="region of interest" description="Disordered" evidence="1">
    <location>
        <begin position="202"/>
        <end position="221"/>
    </location>
</feature>
<feature type="domain" description="Putative Flp pilus-assembly TadG-like N-terminal" evidence="2">
    <location>
        <begin position="3"/>
        <end position="41"/>
    </location>
</feature>
<reference evidence="3" key="1">
    <citation type="journal article" date="2016" name="Int. J. Syst. Evol. Microbiol.">
        <title>Pseudoxanthomonas helianthi sp. nov., isolated from roots of Jerusalem artichoke (Helianthus tuberosus).</title>
        <authorList>
            <person name="Kittiwongwattana C."/>
            <person name="Thawai C."/>
        </authorList>
    </citation>
    <scope>NUCLEOTIDE SEQUENCE</scope>
    <source>
        <strain evidence="3">110414</strain>
    </source>
</reference>
<evidence type="ECO:0000313" key="3">
    <source>
        <dbReference type="EMBL" id="MBP3983897.1"/>
    </source>
</evidence>
<evidence type="ECO:0000313" key="4">
    <source>
        <dbReference type="Proteomes" id="UP000673447"/>
    </source>
</evidence>
<keyword evidence="4" id="KW-1185">Reference proteome</keyword>
<name>A0A941ATQ6_9GAMM</name>
<dbReference type="EMBL" id="JAGKTC010000001">
    <property type="protein sequence ID" value="MBP3983897.1"/>
    <property type="molecule type" value="Genomic_DNA"/>
</dbReference>
<accession>A0A941ATQ6</accession>
<proteinExistence type="predicted"/>
<dbReference type="Proteomes" id="UP000673447">
    <property type="component" value="Unassembled WGS sequence"/>
</dbReference>
<gene>
    <name evidence="3" type="ORF">J5837_05595</name>
</gene>
<comment type="caution">
    <text evidence="3">The sequence shown here is derived from an EMBL/GenBank/DDBJ whole genome shotgun (WGS) entry which is preliminary data.</text>
</comment>
<reference evidence="3" key="2">
    <citation type="submission" date="2021-03" db="EMBL/GenBank/DDBJ databases">
        <authorList>
            <person name="Cao W."/>
        </authorList>
    </citation>
    <scope>NUCLEOTIDE SEQUENCE</scope>
    <source>
        <strain evidence="3">110414</strain>
    </source>
</reference>